<gene>
    <name evidence="1" type="ORF">OM960_18765</name>
</gene>
<accession>A0ABT3J7C2</accession>
<evidence type="ECO:0000313" key="2">
    <source>
        <dbReference type="Proteomes" id="UP001207582"/>
    </source>
</evidence>
<organism evidence="1 2">
    <name type="scientific">Defluviimonas salinarum</name>
    <dbReference type="NCBI Taxonomy" id="2992147"/>
    <lineage>
        <taxon>Bacteria</taxon>
        <taxon>Pseudomonadati</taxon>
        <taxon>Pseudomonadota</taxon>
        <taxon>Alphaproteobacteria</taxon>
        <taxon>Rhodobacterales</taxon>
        <taxon>Paracoccaceae</taxon>
        <taxon>Albidovulum</taxon>
    </lineage>
</organism>
<reference evidence="1 2" key="1">
    <citation type="submission" date="2022-10" db="EMBL/GenBank/DDBJ databases">
        <title>Defluviimonas sp. CAU 1641 isolated from mud.</title>
        <authorList>
            <person name="Kim W."/>
        </authorList>
    </citation>
    <scope>NUCLEOTIDE SEQUENCE [LARGE SCALE GENOMIC DNA]</scope>
    <source>
        <strain evidence="1 2">CAU 1641</strain>
    </source>
</reference>
<proteinExistence type="predicted"/>
<keyword evidence="2" id="KW-1185">Reference proteome</keyword>
<comment type="caution">
    <text evidence="1">The sequence shown here is derived from an EMBL/GenBank/DDBJ whole genome shotgun (WGS) entry which is preliminary data.</text>
</comment>
<name>A0ABT3J7C2_9RHOB</name>
<protein>
    <submittedName>
        <fullName evidence="1">Uncharacterized protein</fullName>
    </submittedName>
</protein>
<dbReference type="EMBL" id="JAPDOG010000021">
    <property type="protein sequence ID" value="MCW3783586.1"/>
    <property type="molecule type" value="Genomic_DNA"/>
</dbReference>
<sequence>MTAANGMHPAQPGQTGCEAPEHLRIVCCDGLGPGIFGSAHIGGEWVKTYLRADGAVASGILEFLTQLVNQPDVVISEEMRFSAERHILKLRQSRDPGSGR</sequence>
<dbReference type="RefSeq" id="WP_264773030.1">
    <property type="nucleotide sequence ID" value="NZ_JAPDOG010000021.1"/>
</dbReference>
<dbReference type="Proteomes" id="UP001207582">
    <property type="component" value="Unassembled WGS sequence"/>
</dbReference>
<evidence type="ECO:0000313" key="1">
    <source>
        <dbReference type="EMBL" id="MCW3783586.1"/>
    </source>
</evidence>